<dbReference type="EMBL" id="SHMB01000005">
    <property type="protein sequence ID" value="TAA27713.1"/>
    <property type="molecule type" value="Genomic_DNA"/>
</dbReference>
<evidence type="ECO:0000256" key="4">
    <source>
        <dbReference type="ARBA" id="ARBA00023157"/>
    </source>
</evidence>
<dbReference type="NCBIfam" id="TIGR00385">
    <property type="entry name" value="dsbE"/>
    <property type="match status" value="1"/>
</dbReference>
<name>A0A4Q8LFQ4_9GAMM</name>
<keyword evidence="4" id="KW-1015">Disulfide bond</keyword>
<reference evidence="7 8" key="1">
    <citation type="submission" date="2019-02" db="EMBL/GenBank/DDBJ databases">
        <title>WGS of Pseudoxanthomonas species novum from clinical isolates.</title>
        <authorList>
            <person name="Bernier A.-M."/>
            <person name="Bernard K."/>
            <person name="Vachon A."/>
        </authorList>
    </citation>
    <scope>NUCLEOTIDE SEQUENCE [LARGE SCALE GENOMIC DNA]</scope>
    <source>
        <strain evidence="7 8">NML171202</strain>
    </source>
</reference>
<proteinExistence type="inferred from homology"/>
<accession>A0A4Q8LFQ4</accession>
<evidence type="ECO:0000256" key="5">
    <source>
        <dbReference type="ARBA" id="ARBA00023284"/>
    </source>
</evidence>
<dbReference type="PANTHER" id="PTHR42852">
    <property type="entry name" value="THIOL:DISULFIDE INTERCHANGE PROTEIN DSBE"/>
    <property type="match status" value="1"/>
</dbReference>
<comment type="subcellular location">
    <subcellularLocation>
        <location evidence="1">Cell inner membrane</location>
        <topology evidence="1">Single-pass membrane protein</topology>
        <orientation evidence="1">Periplasmic side</orientation>
    </subcellularLocation>
</comment>
<protein>
    <submittedName>
        <fullName evidence="7">DsbE family thiol:disulfide interchange protein</fullName>
    </submittedName>
</protein>
<evidence type="ECO:0000313" key="7">
    <source>
        <dbReference type="EMBL" id="TAA27713.1"/>
    </source>
</evidence>
<dbReference type="RefSeq" id="WP_130519501.1">
    <property type="nucleotide sequence ID" value="NZ_SHMA01000013.1"/>
</dbReference>
<comment type="similarity">
    <text evidence="2">Belongs to the thioredoxin family. DsbE subfamily.</text>
</comment>
<gene>
    <name evidence="7" type="ORF">EA661_13275</name>
</gene>
<dbReference type="Proteomes" id="UP000291286">
    <property type="component" value="Unassembled WGS sequence"/>
</dbReference>
<dbReference type="InterPro" id="IPR013766">
    <property type="entry name" value="Thioredoxin_domain"/>
</dbReference>
<dbReference type="PROSITE" id="PS51352">
    <property type="entry name" value="THIOREDOXIN_2"/>
    <property type="match status" value="1"/>
</dbReference>
<evidence type="ECO:0000313" key="8">
    <source>
        <dbReference type="Proteomes" id="UP000291286"/>
    </source>
</evidence>
<dbReference type="InterPro" id="IPR036249">
    <property type="entry name" value="Thioredoxin-like_sf"/>
</dbReference>
<comment type="caution">
    <text evidence="7">The sequence shown here is derived from an EMBL/GenBank/DDBJ whole genome shotgun (WGS) entry which is preliminary data.</text>
</comment>
<evidence type="ECO:0000256" key="1">
    <source>
        <dbReference type="ARBA" id="ARBA00004383"/>
    </source>
</evidence>
<dbReference type="PANTHER" id="PTHR42852:SF6">
    <property type="entry name" value="THIOL:DISULFIDE INTERCHANGE PROTEIN DSBE"/>
    <property type="match status" value="1"/>
</dbReference>
<dbReference type="InterPro" id="IPR050553">
    <property type="entry name" value="Thioredoxin_ResA/DsbE_sf"/>
</dbReference>
<dbReference type="InterPro" id="IPR004799">
    <property type="entry name" value="Periplasmic_diS_OxRdtase_DsbE"/>
</dbReference>
<sequence>MSASAERRGISRGALIIGALCLAALFALLLVAVQRSDRPDRQALPSVLIGRPAPATVLPLLHAPEATLDLATLRGRPYVLNVWGSWCPECRVEHPTVSALARSGQVRVIGYALKDDPADSLRWLQQFGNPYEAVVSDVEGKASVNWGIYGAPETFLVDAGGIVRWKHVGPLDQAIVETELLPALAAAERAR</sequence>
<dbReference type="Pfam" id="PF08534">
    <property type="entry name" value="Redoxin"/>
    <property type="match status" value="1"/>
</dbReference>
<dbReference type="GO" id="GO:0017004">
    <property type="term" value="P:cytochrome complex assembly"/>
    <property type="evidence" value="ECO:0007669"/>
    <property type="project" value="UniProtKB-KW"/>
</dbReference>
<dbReference type="SUPFAM" id="SSF52833">
    <property type="entry name" value="Thioredoxin-like"/>
    <property type="match status" value="1"/>
</dbReference>
<dbReference type="InterPro" id="IPR013740">
    <property type="entry name" value="Redoxin"/>
</dbReference>
<dbReference type="Gene3D" id="3.40.30.10">
    <property type="entry name" value="Glutaredoxin"/>
    <property type="match status" value="1"/>
</dbReference>
<keyword evidence="5" id="KW-0676">Redox-active center</keyword>
<dbReference type="CDD" id="cd03010">
    <property type="entry name" value="TlpA_like_DsbE"/>
    <property type="match status" value="1"/>
</dbReference>
<dbReference type="AlphaFoldDB" id="A0A4Q8LFQ4"/>
<feature type="domain" description="Thioredoxin" evidence="6">
    <location>
        <begin position="47"/>
        <end position="189"/>
    </location>
</feature>
<organism evidence="7 8">
    <name type="scientific">Pseudoxanthomonas winnipegensis</name>
    <dbReference type="NCBI Taxonomy" id="2480810"/>
    <lineage>
        <taxon>Bacteria</taxon>
        <taxon>Pseudomonadati</taxon>
        <taxon>Pseudomonadota</taxon>
        <taxon>Gammaproteobacteria</taxon>
        <taxon>Lysobacterales</taxon>
        <taxon>Lysobacteraceae</taxon>
        <taxon>Pseudoxanthomonas</taxon>
    </lineage>
</organism>
<evidence type="ECO:0000256" key="2">
    <source>
        <dbReference type="ARBA" id="ARBA00007758"/>
    </source>
</evidence>
<evidence type="ECO:0000259" key="6">
    <source>
        <dbReference type="PROSITE" id="PS51352"/>
    </source>
</evidence>
<dbReference type="GO" id="GO:0005886">
    <property type="term" value="C:plasma membrane"/>
    <property type="evidence" value="ECO:0007669"/>
    <property type="project" value="UniProtKB-SubCell"/>
</dbReference>
<dbReference type="GO" id="GO:0015036">
    <property type="term" value="F:disulfide oxidoreductase activity"/>
    <property type="evidence" value="ECO:0007669"/>
    <property type="project" value="InterPro"/>
</dbReference>
<dbReference type="GO" id="GO:0030288">
    <property type="term" value="C:outer membrane-bounded periplasmic space"/>
    <property type="evidence" value="ECO:0007669"/>
    <property type="project" value="InterPro"/>
</dbReference>
<keyword evidence="3" id="KW-0201">Cytochrome c-type biogenesis</keyword>
<evidence type="ECO:0000256" key="3">
    <source>
        <dbReference type="ARBA" id="ARBA00022748"/>
    </source>
</evidence>